<gene>
    <name evidence="2" type="ORF">BKA55DRAFT_597475</name>
</gene>
<evidence type="ECO:0000256" key="1">
    <source>
        <dbReference type="SAM" id="Phobius"/>
    </source>
</evidence>
<dbReference type="PANTHER" id="PTHR36978">
    <property type="entry name" value="P-LOOP CONTAINING NUCLEOTIDE TRIPHOSPHATE HYDROLASE"/>
    <property type="match status" value="1"/>
</dbReference>
<sequence length="533" mass="60284">MDPDFTNEALRRASTCPLLLYSLLAVSSSHKSRLLDDPDVAQDYARYGEEYHEKCISLLLPMLNDSESITDGAFLACSTILRWYEELSAPIHGRDDARHLLGGYASVAESFKQDLPWEGFRRAALWIHLRQDIFNAVINQRVPRTNVNRLGIDRSSSPADETTWAKRVLCLEAEVVEYCFSHEVSSIQTYACLESRLNDWDRQKPQTFTPVFYQERDPSQGRSFPVVSVLLDSCDQNTVFLEVVVRTRLLKSGSARQRDNLPGPFSVWWWNFLENYAYAVPEPPPRKRTKPMEVLCVGLPRSATESLQTALLKLGYIIPITDGILWFGSLDGNTTITKEEFGEVLGQSVAVTDAAGSVFAAELIAGYPDAKVVLNYREDLDAWHESAVKSLVSVHENWVLYILSCLGKEPFWGWHVYERFMWPGLFRALDGNIETGIARNGKWVCKEHCNMIRGLVPKEKLLEWTVEGGWESFCKFLDKPVPEEPFPHVSKASGWENHEAEVTKRYLMSALSGVALLSAVGIATGAIVYKTMW</sequence>
<keyword evidence="1" id="KW-1133">Transmembrane helix</keyword>
<dbReference type="RefSeq" id="XP_046045096.1">
    <property type="nucleotide sequence ID" value="XM_046196079.1"/>
</dbReference>
<comment type="caution">
    <text evidence="2">The sequence shown here is derived from an EMBL/GenBank/DDBJ whole genome shotgun (WGS) entry which is preliminary data.</text>
</comment>
<reference evidence="2" key="1">
    <citation type="journal article" date="2021" name="Nat. Commun.">
        <title>Genetic determinants of endophytism in the Arabidopsis root mycobiome.</title>
        <authorList>
            <person name="Mesny F."/>
            <person name="Miyauchi S."/>
            <person name="Thiergart T."/>
            <person name="Pickel B."/>
            <person name="Atanasova L."/>
            <person name="Karlsson M."/>
            <person name="Huettel B."/>
            <person name="Barry K.W."/>
            <person name="Haridas S."/>
            <person name="Chen C."/>
            <person name="Bauer D."/>
            <person name="Andreopoulos W."/>
            <person name="Pangilinan J."/>
            <person name="LaButti K."/>
            <person name="Riley R."/>
            <person name="Lipzen A."/>
            <person name="Clum A."/>
            <person name="Drula E."/>
            <person name="Henrissat B."/>
            <person name="Kohler A."/>
            <person name="Grigoriev I.V."/>
            <person name="Martin F.M."/>
            <person name="Hacquard S."/>
        </authorList>
    </citation>
    <scope>NUCLEOTIDE SEQUENCE</scope>
    <source>
        <strain evidence="2">MPI-CAGE-AT-0023</strain>
    </source>
</reference>
<keyword evidence="1" id="KW-0812">Transmembrane</keyword>
<keyword evidence="1" id="KW-0472">Membrane</keyword>
<dbReference type="Pfam" id="PF17784">
    <property type="entry name" value="Sulfotransfer_4"/>
    <property type="match status" value="1"/>
</dbReference>
<dbReference type="SUPFAM" id="SSF52540">
    <property type="entry name" value="P-loop containing nucleoside triphosphate hydrolases"/>
    <property type="match status" value="1"/>
</dbReference>
<dbReference type="Gene3D" id="3.40.50.300">
    <property type="entry name" value="P-loop containing nucleotide triphosphate hydrolases"/>
    <property type="match status" value="1"/>
</dbReference>
<dbReference type="PANTHER" id="PTHR36978:SF8">
    <property type="entry name" value="NAD DEPENDENT EPIMERASE_DEHYDRATASE"/>
    <property type="match status" value="1"/>
</dbReference>
<keyword evidence="3" id="KW-1185">Reference proteome</keyword>
<dbReference type="OrthoDB" id="408152at2759"/>
<dbReference type="Proteomes" id="UP000720189">
    <property type="component" value="Unassembled WGS sequence"/>
</dbReference>
<dbReference type="AlphaFoldDB" id="A0A9P9JXL8"/>
<dbReference type="GeneID" id="70226033"/>
<dbReference type="InterPro" id="IPR027417">
    <property type="entry name" value="P-loop_NTPase"/>
</dbReference>
<feature type="transmembrane region" description="Helical" evidence="1">
    <location>
        <begin position="506"/>
        <end position="529"/>
    </location>
</feature>
<accession>A0A9P9JXL8</accession>
<name>A0A9P9JXL8_FUSRE</name>
<evidence type="ECO:0000313" key="3">
    <source>
        <dbReference type="Proteomes" id="UP000720189"/>
    </source>
</evidence>
<dbReference type="InterPro" id="IPR040632">
    <property type="entry name" value="Sulfotransfer_4"/>
</dbReference>
<protein>
    <submittedName>
        <fullName evidence="2">Uncharacterized protein</fullName>
    </submittedName>
</protein>
<evidence type="ECO:0000313" key="2">
    <source>
        <dbReference type="EMBL" id="KAH7236966.1"/>
    </source>
</evidence>
<dbReference type="EMBL" id="JAGMUX010000016">
    <property type="protein sequence ID" value="KAH7236966.1"/>
    <property type="molecule type" value="Genomic_DNA"/>
</dbReference>
<organism evidence="2 3">
    <name type="scientific">Fusarium redolens</name>
    <dbReference type="NCBI Taxonomy" id="48865"/>
    <lineage>
        <taxon>Eukaryota</taxon>
        <taxon>Fungi</taxon>
        <taxon>Dikarya</taxon>
        <taxon>Ascomycota</taxon>
        <taxon>Pezizomycotina</taxon>
        <taxon>Sordariomycetes</taxon>
        <taxon>Hypocreomycetidae</taxon>
        <taxon>Hypocreales</taxon>
        <taxon>Nectriaceae</taxon>
        <taxon>Fusarium</taxon>
        <taxon>Fusarium redolens species complex</taxon>
    </lineage>
</organism>
<proteinExistence type="predicted"/>